<feature type="non-terminal residue" evidence="2">
    <location>
        <position position="1"/>
    </location>
</feature>
<dbReference type="EMBL" id="CYRY02026412">
    <property type="protein sequence ID" value="VCW98688.1"/>
    <property type="molecule type" value="Genomic_DNA"/>
</dbReference>
<sequence length="176" mass="19379">CTFPYFKHILLDGGVNVRETTFCLPCSPWDADCQFASRDMRSGSGARLHGHVSLQEAVSSAWRFLVCGQGRRFCSSFSISDLTGWKVSCGLSSTNRNSLYSLLQPHLTNWRNFQSPPQCSRGHTDEAQGLRAETSAAGCPRDPTCSQETGHLDLGHWADLRDPVPSPLRAQDHPSA</sequence>
<name>A0A9X9LXQ1_GULGU</name>
<comment type="caution">
    <text evidence="2">The sequence shown here is derived from an EMBL/GenBank/DDBJ whole genome shotgun (WGS) entry which is preliminary data.</text>
</comment>
<keyword evidence="3" id="KW-1185">Reference proteome</keyword>
<reference evidence="2 3" key="1">
    <citation type="submission" date="2018-10" db="EMBL/GenBank/DDBJ databases">
        <authorList>
            <person name="Ekblom R."/>
            <person name="Jareborg N."/>
        </authorList>
    </citation>
    <scope>NUCLEOTIDE SEQUENCE [LARGE SCALE GENOMIC DNA]</scope>
    <source>
        <tissue evidence="2">Muscle</tissue>
    </source>
</reference>
<protein>
    <submittedName>
        <fullName evidence="2">Uncharacterized protein</fullName>
    </submittedName>
</protein>
<dbReference type="Proteomes" id="UP000269945">
    <property type="component" value="Unassembled WGS sequence"/>
</dbReference>
<evidence type="ECO:0000313" key="2">
    <source>
        <dbReference type="EMBL" id="VCW98688.1"/>
    </source>
</evidence>
<organism evidence="2 3">
    <name type="scientific">Gulo gulo</name>
    <name type="common">Wolverine</name>
    <name type="synonym">Gluton</name>
    <dbReference type="NCBI Taxonomy" id="48420"/>
    <lineage>
        <taxon>Eukaryota</taxon>
        <taxon>Metazoa</taxon>
        <taxon>Chordata</taxon>
        <taxon>Craniata</taxon>
        <taxon>Vertebrata</taxon>
        <taxon>Euteleostomi</taxon>
        <taxon>Mammalia</taxon>
        <taxon>Eutheria</taxon>
        <taxon>Laurasiatheria</taxon>
        <taxon>Carnivora</taxon>
        <taxon>Caniformia</taxon>
        <taxon>Musteloidea</taxon>
        <taxon>Mustelidae</taxon>
        <taxon>Guloninae</taxon>
        <taxon>Gulo</taxon>
    </lineage>
</organism>
<accession>A0A9X9LXQ1</accession>
<evidence type="ECO:0000313" key="3">
    <source>
        <dbReference type="Proteomes" id="UP000269945"/>
    </source>
</evidence>
<proteinExistence type="predicted"/>
<dbReference type="AlphaFoldDB" id="A0A9X9LXQ1"/>
<feature type="region of interest" description="Disordered" evidence="1">
    <location>
        <begin position="114"/>
        <end position="144"/>
    </location>
</feature>
<gene>
    <name evidence="2" type="ORF">BN2614_LOCUS2</name>
</gene>
<evidence type="ECO:0000256" key="1">
    <source>
        <dbReference type="SAM" id="MobiDB-lite"/>
    </source>
</evidence>